<reference evidence="2" key="2">
    <citation type="journal article" date="2021" name="Microbiome">
        <title>Successional dynamics and alternative stable states in a saline activated sludge microbial community over 9 years.</title>
        <authorList>
            <person name="Wang Y."/>
            <person name="Ye J."/>
            <person name="Ju F."/>
            <person name="Liu L."/>
            <person name="Boyd J.A."/>
            <person name="Deng Y."/>
            <person name="Parks D.H."/>
            <person name="Jiang X."/>
            <person name="Yin X."/>
            <person name="Woodcroft B.J."/>
            <person name="Tyson G.W."/>
            <person name="Hugenholtz P."/>
            <person name="Polz M.F."/>
            <person name="Zhang T."/>
        </authorList>
    </citation>
    <scope>NUCLEOTIDE SEQUENCE</scope>
    <source>
        <strain evidence="2">HKST-UBA02</strain>
    </source>
</reference>
<reference evidence="2" key="1">
    <citation type="submission" date="2020-04" db="EMBL/GenBank/DDBJ databases">
        <authorList>
            <person name="Zhang T."/>
        </authorList>
    </citation>
    <scope>NUCLEOTIDE SEQUENCE</scope>
    <source>
        <strain evidence="2">HKST-UBA02</strain>
    </source>
</reference>
<feature type="chain" id="PRO_5036957590" description="Right handed beta helix domain-containing protein" evidence="1">
    <location>
        <begin position="19"/>
        <end position="390"/>
    </location>
</feature>
<evidence type="ECO:0000313" key="3">
    <source>
        <dbReference type="Proteomes" id="UP000739538"/>
    </source>
</evidence>
<organism evidence="2 3">
    <name type="scientific">Eiseniibacteriota bacterium</name>
    <dbReference type="NCBI Taxonomy" id="2212470"/>
    <lineage>
        <taxon>Bacteria</taxon>
        <taxon>Candidatus Eiseniibacteriota</taxon>
    </lineage>
</organism>
<dbReference type="InterPro" id="IPR012334">
    <property type="entry name" value="Pectin_lyas_fold"/>
</dbReference>
<comment type="caution">
    <text evidence="2">The sequence shown here is derived from an EMBL/GenBank/DDBJ whole genome shotgun (WGS) entry which is preliminary data.</text>
</comment>
<dbReference type="InterPro" id="IPR011050">
    <property type="entry name" value="Pectin_lyase_fold/virulence"/>
</dbReference>
<protein>
    <recommendedName>
        <fullName evidence="4">Right handed beta helix domain-containing protein</fullName>
    </recommendedName>
</protein>
<dbReference type="SUPFAM" id="SSF51126">
    <property type="entry name" value="Pectin lyase-like"/>
    <property type="match status" value="1"/>
</dbReference>
<name>A0A956SFK8_UNCEI</name>
<feature type="signal peptide" evidence="1">
    <location>
        <begin position="1"/>
        <end position="18"/>
    </location>
</feature>
<dbReference type="AlphaFoldDB" id="A0A956SFK8"/>
<evidence type="ECO:0000313" key="2">
    <source>
        <dbReference type="EMBL" id="MCA9756413.1"/>
    </source>
</evidence>
<sequence length="390" mass="40632">MRTVIALFLIGVSVLALRDAPAAVLGVPGDFLTIQEALDASDDGDVVLVEPGLHVAPYPSFDFGGRRVTLRSVAGPEVTILEPNENGILFWLRSGETLDTRIEGFTMRAVSQLFDGPYGLAILVDGAACTAQDCVIVGNESGGLVRSGAGVGVIGGAFRMRGSTIAANDSHSDGADYGGLYVLGGADVVLERCIVDANCQKNILVGSGSLTLDCCIVGGQIDVNEQMGTITYVNPVEGDPLFCDPPPCGDLDADPVGLRVDADSPALPGNNECGVLIGALGVGCPTTNAPYDVGDASVLRLTGPWPNPSASGFEFEVGVEREAEVRVALFDSQGRLVDTVFNGVLAAGTHHLGHEWEGRSAEAPRTLWLRVWVDGASTGSTTARRVVRLN</sequence>
<keyword evidence="1" id="KW-0732">Signal</keyword>
<evidence type="ECO:0008006" key="4">
    <source>
        <dbReference type="Google" id="ProtNLM"/>
    </source>
</evidence>
<accession>A0A956SFK8</accession>
<dbReference type="EMBL" id="JAGQHS010000052">
    <property type="protein sequence ID" value="MCA9756413.1"/>
    <property type="molecule type" value="Genomic_DNA"/>
</dbReference>
<proteinExistence type="predicted"/>
<dbReference type="Gene3D" id="2.160.20.10">
    <property type="entry name" value="Single-stranded right-handed beta-helix, Pectin lyase-like"/>
    <property type="match status" value="1"/>
</dbReference>
<dbReference type="Proteomes" id="UP000739538">
    <property type="component" value="Unassembled WGS sequence"/>
</dbReference>
<evidence type="ECO:0000256" key="1">
    <source>
        <dbReference type="SAM" id="SignalP"/>
    </source>
</evidence>
<gene>
    <name evidence="2" type="ORF">KDA27_11480</name>
</gene>